<proteinExistence type="predicted"/>
<name>A0A8X8ZW75_SALSN</name>
<dbReference type="PANTHER" id="PTHR22774:SF11">
    <property type="entry name" value="CHOREIN N-TERMINAL DOMAIN-CONTAINING PROTEIN"/>
    <property type="match status" value="1"/>
</dbReference>
<accession>A0A8X8ZW75</accession>
<reference evidence="1" key="1">
    <citation type="submission" date="2018-01" db="EMBL/GenBank/DDBJ databases">
        <authorList>
            <person name="Mao J.F."/>
        </authorList>
    </citation>
    <scope>NUCLEOTIDE SEQUENCE</scope>
    <source>
        <strain evidence="1">Huo1</strain>
        <tissue evidence="1">Leaf</tissue>
    </source>
</reference>
<dbReference type="InterPro" id="IPR026728">
    <property type="entry name" value="BLTP3A/B"/>
</dbReference>
<protein>
    <recommendedName>
        <fullName evidence="3">Chorein N-terminal domain-containing protein</fullName>
    </recommendedName>
</protein>
<comment type="caution">
    <text evidence="1">The sequence shown here is derived from an EMBL/GenBank/DDBJ whole genome shotgun (WGS) entry which is preliminary data.</text>
</comment>
<evidence type="ECO:0008006" key="3">
    <source>
        <dbReference type="Google" id="ProtNLM"/>
    </source>
</evidence>
<dbReference type="PANTHER" id="PTHR22774">
    <property type="entry name" value="CHOREIN N-TERMINAL DOMAIN-CONTAINING PROTEIN"/>
    <property type="match status" value="1"/>
</dbReference>
<dbReference type="Proteomes" id="UP000298416">
    <property type="component" value="Unassembled WGS sequence"/>
</dbReference>
<dbReference type="EMBL" id="PNBA02000006">
    <property type="protein sequence ID" value="KAG6420797.1"/>
    <property type="molecule type" value="Genomic_DNA"/>
</dbReference>
<organism evidence="1">
    <name type="scientific">Salvia splendens</name>
    <name type="common">Scarlet sage</name>
    <dbReference type="NCBI Taxonomy" id="180675"/>
    <lineage>
        <taxon>Eukaryota</taxon>
        <taxon>Viridiplantae</taxon>
        <taxon>Streptophyta</taxon>
        <taxon>Embryophyta</taxon>
        <taxon>Tracheophyta</taxon>
        <taxon>Spermatophyta</taxon>
        <taxon>Magnoliopsida</taxon>
        <taxon>eudicotyledons</taxon>
        <taxon>Gunneridae</taxon>
        <taxon>Pentapetalae</taxon>
        <taxon>asterids</taxon>
        <taxon>lamiids</taxon>
        <taxon>Lamiales</taxon>
        <taxon>Lamiaceae</taxon>
        <taxon>Nepetoideae</taxon>
        <taxon>Mentheae</taxon>
        <taxon>Salviinae</taxon>
        <taxon>Salvia</taxon>
        <taxon>Salvia subgen. Calosphace</taxon>
        <taxon>core Calosphace</taxon>
    </lineage>
</organism>
<evidence type="ECO:0000313" key="1">
    <source>
        <dbReference type="EMBL" id="KAG6420797.1"/>
    </source>
</evidence>
<gene>
    <name evidence="1" type="ORF">SASPL_117336</name>
</gene>
<evidence type="ECO:0000313" key="2">
    <source>
        <dbReference type="Proteomes" id="UP000298416"/>
    </source>
</evidence>
<sequence>MESILARALEYTLKYWLKSFSRDQFKLQGRTAQLSNLDINGDALHASMGLPPALNVTTAKVGKLEIVLPSVSYVQVEPIVVQIDRLDLVLVENDDIDVSSKPSSASTSTSTGKGSGYGFADKIADGMTLQVGVVNLLLETHGGARRRGGATWASPLASITIRNLILCTTNENWEVVNLKDAREFSTGKKFIYVFKKLQWEQLSIDILPHPDMFSDPDFLNSQEGSNKKDEDGAKRVFFGGERFIEGISGEAYITIQRTELNCPLGLEVQLHVTEAVCPALSEPGLRALLRFFTGFYVCLNRGDVNPSSQPRSAEAAGRSLVSITVDHIFVCIKDAEFQLELLMQSLLFSRASVSDGEKANYLTRVIIGGLFLRDTFSRPPCTLVQPSMQDASIDNSDVPDFAKNFCPPIYPLGDQQWQSNCSVPLICLYSLQLVPSPSPPIFASRTVIDCQPLMIHPQEESCLRISSFLADGIVVNPGSVLPDFSINSLLFNLKGLVVTVPLEIGNPEQLSGSPNIPVQNSFSGARLHIENLMFSQSPSLKLSLLNIEKDPACFCLWKSQPIDASQKKLTAGASLITLSLETCYGFIGRNNTKVDSSVWKCVEMKDICFEVAMVTADGTPLTDMPPAGGVVRVGVNCEQYNSSTSVEQLFFVLDLYAYFGKVSERIAVAGKNKSSEETRNESLQGSIMDKVPGDTAVTLSLKNLQLRFLESSSDTQGPPLVLFIGDGLSVKVSHRTLGGAMAISSTLRWERVEVDCADTANDFHLEKGSELMLPNKNMNGKDSNQLRAVFWVQNTKIDQSNRNTTVPFLDISVTHVIPYSAQDIECHSLRVLACIAGIRLGGGMSYAESLLHRFGIFGADGGPGEGLTRGLEQLSGGPLSIIFKASPVTVDDLRENACQEDGKESSLFHLGTPDDVDVSIELKDWLFALEGEQEMADRLYFQDSAVPQREERSWHMTFHNIHMKAKSTPKHAALDKTKTNRKQTHPIELITVSSKFVCTLWPQAELCIDQYYHQQEILWLAWKQPVDRHGGVNVEVDIVASEADNDDLMAEWMVENFKFSVTEPIEAVVKKDELQYLALLCKSELDSLGRIAAGVLRILKLDGSLGSAAISQLSNLGTGSIDQIFTPKSKTGSSPFSDAGGGSWGSGMETTIVASLEEAGYSFLVELMDREFGSAALLVTAGEIVAARALEEAEEDTLNERLQQAKALTTKKMTYIA</sequence>
<reference evidence="1" key="2">
    <citation type="submission" date="2020-08" db="EMBL/GenBank/DDBJ databases">
        <title>Plant Genome Project.</title>
        <authorList>
            <person name="Zhang R.-G."/>
        </authorList>
    </citation>
    <scope>NUCLEOTIDE SEQUENCE</scope>
    <source>
        <strain evidence="1">Huo1</strain>
        <tissue evidence="1">Leaf</tissue>
    </source>
</reference>
<dbReference type="AlphaFoldDB" id="A0A8X8ZW75"/>
<keyword evidence="2" id="KW-1185">Reference proteome</keyword>